<keyword evidence="3" id="KW-1185">Reference proteome</keyword>
<dbReference type="Proteomes" id="UP000008514">
    <property type="component" value="Chromosome"/>
</dbReference>
<accession>K4IFP2</accession>
<sequence length="69" mass="7838">MADNKNIEADYNLVSDVPDGFITLRSVMKNGNLKKITKHLNMLLQLHLLDCGTLIFLVNSIIILTIKWI</sequence>
<organism evidence="2 3">
    <name type="scientific">Psychroflexus torquis (strain ATCC 700755 / CIP 106069 / ACAM 623)</name>
    <dbReference type="NCBI Taxonomy" id="313595"/>
    <lineage>
        <taxon>Bacteria</taxon>
        <taxon>Pseudomonadati</taxon>
        <taxon>Bacteroidota</taxon>
        <taxon>Flavobacteriia</taxon>
        <taxon>Flavobacteriales</taxon>
        <taxon>Flavobacteriaceae</taxon>
        <taxon>Psychroflexus</taxon>
    </lineage>
</organism>
<evidence type="ECO:0000313" key="2">
    <source>
        <dbReference type="EMBL" id="AFU68628.1"/>
    </source>
</evidence>
<dbReference type="EMBL" id="CP003879">
    <property type="protein sequence ID" value="AFU68628.1"/>
    <property type="molecule type" value="Genomic_DNA"/>
</dbReference>
<dbReference type="KEGG" id="ptq:P700755_001793"/>
<gene>
    <name evidence="2" type="ordered locus">P700755_001793</name>
</gene>
<feature type="transmembrane region" description="Helical" evidence="1">
    <location>
        <begin position="43"/>
        <end position="66"/>
    </location>
</feature>
<evidence type="ECO:0000313" key="3">
    <source>
        <dbReference type="Proteomes" id="UP000008514"/>
    </source>
</evidence>
<proteinExistence type="predicted"/>
<name>K4IFP2_PSYTT</name>
<protein>
    <submittedName>
        <fullName evidence="2">Uncharacterized protein</fullName>
    </submittedName>
</protein>
<reference evidence="2" key="1">
    <citation type="submission" date="2006-03" db="EMBL/GenBank/DDBJ databases">
        <authorList>
            <person name="Bowman J."/>
            <person name="Ferriera S."/>
            <person name="Johnson J."/>
            <person name="Kravitz S."/>
            <person name="Halpern A."/>
            <person name="Remington K."/>
            <person name="Beeson K."/>
            <person name="Tran B."/>
            <person name="Rogers Y.-H."/>
            <person name="Friedman R."/>
            <person name="Venter J.C."/>
        </authorList>
    </citation>
    <scope>NUCLEOTIDE SEQUENCE [LARGE SCALE GENOMIC DNA]</scope>
    <source>
        <strain evidence="2">ATCC 700755</strain>
    </source>
</reference>
<keyword evidence="1" id="KW-0472">Membrane</keyword>
<evidence type="ECO:0000256" key="1">
    <source>
        <dbReference type="SAM" id="Phobius"/>
    </source>
</evidence>
<keyword evidence="1" id="KW-0812">Transmembrane</keyword>
<keyword evidence="1" id="KW-1133">Transmembrane helix</keyword>
<reference evidence="2" key="2">
    <citation type="submission" date="2012-09" db="EMBL/GenBank/DDBJ databases">
        <title>The complete sequence of Psychroflexus torquis an extreme psychrophile from sea-ice that is stimulated by light.</title>
        <authorList>
            <person name="Feng S."/>
            <person name="Powell S.M."/>
            <person name="Bowman J.P."/>
        </authorList>
    </citation>
    <scope>NUCLEOTIDE SEQUENCE [LARGE SCALE GENOMIC DNA]</scope>
    <source>
        <strain evidence="2">ATCC 700755</strain>
    </source>
</reference>
<dbReference type="HOGENOM" id="CLU_2772923_0_0_10"/>
<dbReference type="AlphaFoldDB" id="K4IFP2"/>